<organism evidence="1 2">
    <name type="scientific">Aspergillus luchuensis (strain CBS 106.47)</name>
    <dbReference type="NCBI Taxonomy" id="1137211"/>
    <lineage>
        <taxon>Eukaryota</taxon>
        <taxon>Fungi</taxon>
        <taxon>Dikarya</taxon>
        <taxon>Ascomycota</taxon>
        <taxon>Pezizomycotina</taxon>
        <taxon>Eurotiomycetes</taxon>
        <taxon>Eurotiomycetidae</taxon>
        <taxon>Eurotiales</taxon>
        <taxon>Aspergillaceae</taxon>
        <taxon>Aspergillus</taxon>
        <taxon>Aspergillus subgen. Circumdati</taxon>
    </lineage>
</organism>
<dbReference type="AlphaFoldDB" id="A0A1M3TF10"/>
<name>A0A1M3TF10_ASPLC</name>
<accession>A0A1M3TF10</accession>
<sequence>MTSFDRKLHLSAMSVFALAITKRIYFREAICPAFMLLFPSYVVCSETACFGTVLCHHSRKRRSFWFHFLMFCFQSYYTWEAV</sequence>
<dbReference type="EMBL" id="KV878243">
    <property type="protein sequence ID" value="OJZ85337.1"/>
    <property type="molecule type" value="Genomic_DNA"/>
</dbReference>
<evidence type="ECO:0000313" key="1">
    <source>
        <dbReference type="EMBL" id="OJZ85337.1"/>
    </source>
</evidence>
<protein>
    <submittedName>
        <fullName evidence="1">Uncharacterized protein</fullName>
    </submittedName>
</protein>
<evidence type="ECO:0000313" key="2">
    <source>
        <dbReference type="Proteomes" id="UP000184063"/>
    </source>
</evidence>
<reference evidence="2" key="1">
    <citation type="journal article" date="2017" name="Genome Biol.">
        <title>Comparative genomics reveals high biological diversity and specific adaptations in the industrially and medically important fungal genus Aspergillus.</title>
        <authorList>
            <person name="de Vries R.P."/>
            <person name="Riley R."/>
            <person name="Wiebenga A."/>
            <person name="Aguilar-Osorio G."/>
            <person name="Amillis S."/>
            <person name="Uchima C.A."/>
            <person name="Anderluh G."/>
            <person name="Asadollahi M."/>
            <person name="Askin M."/>
            <person name="Barry K."/>
            <person name="Battaglia E."/>
            <person name="Bayram O."/>
            <person name="Benocci T."/>
            <person name="Braus-Stromeyer S.A."/>
            <person name="Caldana C."/>
            <person name="Canovas D."/>
            <person name="Cerqueira G.C."/>
            <person name="Chen F."/>
            <person name="Chen W."/>
            <person name="Choi C."/>
            <person name="Clum A."/>
            <person name="Dos Santos R.A."/>
            <person name="Damasio A.R."/>
            <person name="Diallinas G."/>
            <person name="Emri T."/>
            <person name="Fekete E."/>
            <person name="Flipphi M."/>
            <person name="Freyberg S."/>
            <person name="Gallo A."/>
            <person name="Gournas C."/>
            <person name="Habgood R."/>
            <person name="Hainaut M."/>
            <person name="Harispe M.L."/>
            <person name="Henrissat B."/>
            <person name="Hilden K.S."/>
            <person name="Hope R."/>
            <person name="Hossain A."/>
            <person name="Karabika E."/>
            <person name="Karaffa L."/>
            <person name="Karanyi Z."/>
            <person name="Krasevec N."/>
            <person name="Kuo A."/>
            <person name="Kusch H."/>
            <person name="LaButti K."/>
            <person name="Lagendijk E.L."/>
            <person name="Lapidus A."/>
            <person name="Levasseur A."/>
            <person name="Lindquist E."/>
            <person name="Lipzen A."/>
            <person name="Logrieco A.F."/>
            <person name="MacCabe A."/>
            <person name="Maekelae M.R."/>
            <person name="Malavazi I."/>
            <person name="Melin P."/>
            <person name="Meyer V."/>
            <person name="Mielnichuk N."/>
            <person name="Miskei M."/>
            <person name="Molnar A.P."/>
            <person name="Mule G."/>
            <person name="Ngan C.Y."/>
            <person name="Orejas M."/>
            <person name="Orosz E."/>
            <person name="Ouedraogo J.P."/>
            <person name="Overkamp K.M."/>
            <person name="Park H.-S."/>
            <person name="Perrone G."/>
            <person name="Piumi F."/>
            <person name="Punt P.J."/>
            <person name="Ram A.F."/>
            <person name="Ramon A."/>
            <person name="Rauscher S."/>
            <person name="Record E."/>
            <person name="Riano-Pachon D.M."/>
            <person name="Robert V."/>
            <person name="Roehrig J."/>
            <person name="Ruller R."/>
            <person name="Salamov A."/>
            <person name="Salih N.S."/>
            <person name="Samson R.A."/>
            <person name="Sandor E."/>
            <person name="Sanguinetti M."/>
            <person name="Schuetze T."/>
            <person name="Sepcic K."/>
            <person name="Shelest E."/>
            <person name="Sherlock G."/>
            <person name="Sophianopoulou V."/>
            <person name="Squina F.M."/>
            <person name="Sun H."/>
            <person name="Susca A."/>
            <person name="Todd R.B."/>
            <person name="Tsang A."/>
            <person name="Unkles S.E."/>
            <person name="van de Wiele N."/>
            <person name="van Rossen-Uffink D."/>
            <person name="Oliveira J.V."/>
            <person name="Vesth T.C."/>
            <person name="Visser J."/>
            <person name="Yu J.-H."/>
            <person name="Zhou M."/>
            <person name="Andersen M.R."/>
            <person name="Archer D.B."/>
            <person name="Baker S.E."/>
            <person name="Benoit I."/>
            <person name="Brakhage A.A."/>
            <person name="Braus G.H."/>
            <person name="Fischer R."/>
            <person name="Frisvad J.C."/>
            <person name="Goldman G.H."/>
            <person name="Houbraken J."/>
            <person name="Oakley B."/>
            <person name="Pocsi I."/>
            <person name="Scazzocchio C."/>
            <person name="Seiboth B."/>
            <person name="vanKuyk P.A."/>
            <person name="Wortman J."/>
            <person name="Dyer P.S."/>
            <person name="Grigoriev I.V."/>
        </authorList>
    </citation>
    <scope>NUCLEOTIDE SEQUENCE [LARGE SCALE GENOMIC DNA]</scope>
    <source>
        <strain evidence="2">CBS 106.47</strain>
    </source>
</reference>
<dbReference type="VEuPathDB" id="FungiDB:ASPFODRAFT_661130"/>
<proteinExistence type="predicted"/>
<dbReference type="Proteomes" id="UP000184063">
    <property type="component" value="Unassembled WGS sequence"/>
</dbReference>
<gene>
    <name evidence="1" type="ORF">ASPFODRAFT_661130</name>
</gene>